<proteinExistence type="predicted"/>
<organism evidence="1 2">
    <name type="scientific">Kribbella steppae</name>
    <dbReference type="NCBI Taxonomy" id="2512223"/>
    <lineage>
        <taxon>Bacteria</taxon>
        <taxon>Bacillati</taxon>
        <taxon>Actinomycetota</taxon>
        <taxon>Actinomycetes</taxon>
        <taxon>Propionibacteriales</taxon>
        <taxon>Kribbellaceae</taxon>
        <taxon>Kribbella</taxon>
    </lineage>
</organism>
<dbReference type="EMBL" id="SLWN01000006">
    <property type="protein sequence ID" value="TCO28387.1"/>
    <property type="molecule type" value="Genomic_DNA"/>
</dbReference>
<evidence type="ECO:0000313" key="2">
    <source>
        <dbReference type="Proteomes" id="UP000294508"/>
    </source>
</evidence>
<accession>A0A4R2HHF6</accession>
<gene>
    <name evidence="1" type="ORF">EV652_106373</name>
</gene>
<protein>
    <submittedName>
        <fullName evidence="1">Uncharacterized protein</fullName>
    </submittedName>
</protein>
<reference evidence="1 2" key="1">
    <citation type="journal article" date="2015" name="Stand. Genomic Sci.">
        <title>Genomic Encyclopedia of Bacterial and Archaeal Type Strains, Phase III: the genomes of soil and plant-associated and newly described type strains.</title>
        <authorList>
            <person name="Whitman W.B."/>
            <person name="Woyke T."/>
            <person name="Klenk H.P."/>
            <person name="Zhou Y."/>
            <person name="Lilburn T.G."/>
            <person name="Beck B.J."/>
            <person name="De Vos P."/>
            <person name="Vandamme P."/>
            <person name="Eisen J.A."/>
            <person name="Garrity G."/>
            <person name="Hugenholtz P."/>
            <person name="Kyrpides N.C."/>
        </authorList>
    </citation>
    <scope>NUCLEOTIDE SEQUENCE [LARGE SCALE GENOMIC DNA]</scope>
    <source>
        <strain evidence="1 2">VKM Ac-2572</strain>
    </source>
</reference>
<comment type="caution">
    <text evidence="1">The sequence shown here is derived from an EMBL/GenBank/DDBJ whole genome shotgun (WGS) entry which is preliminary data.</text>
</comment>
<name>A0A4R2HHF6_9ACTN</name>
<evidence type="ECO:0000313" key="1">
    <source>
        <dbReference type="EMBL" id="TCO28387.1"/>
    </source>
</evidence>
<keyword evidence="2" id="KW-1185">Reference proteome</keyword>
<dbReference type="Proteomes" id="UP000294508">
    <property type="component" value="Unassembled WGS sequence"/>
</dbReference>
<dbReference type="AlphaFoldDB" id="A0A4R2HHF6"/>
<sequence>MARWGLVLCVSAVIASLEAEQVTVGVGDEELLEHHVGAALDDVREAFLRPVVQHLETTESAPELDARGNRLDEQLGDERGVLVHPTILGQCRAG</sequence>